<feature type="active site" evidence="4">
    <location>
        <position position="12"/>
    </location>
</feature>
<feature type="binding site" evidence="3">
    <location>
        <begin position="87"/>
        <end position="88"/>
    </location>
    <ligand>
        <name>substrate</name>
    </ligand>
</feature>
<dbReference type="PROSITE" id="PS00144">
    <property type="entry name" value="ASN_GLN_ASE_1"/>
    <property type="match status" value="1"/>
</dbReference>
<dbReference type="InterPro" id="IPR037152">
    <property type="entry name" value="L-asparaginase_N_sf"/>
</dbReference>
<evidence type="ECO:0000256" key="5">
    <source>
        <dbReference type="PROSITE-ProRule" id="PRU10100"/>
    </source>
</evidence>
<dbReference type="SFLD" id="SFLDS00057">
    <property type="entry name" value="Glutaminase/Asparaginase"/>
    <property type="match status" value="1"/>
</dbReference>
<dbReference type="InterPro" id="IPR027475">
    <property type="entry name" value="Asparaginase/glutaminase_AS2"/>
</dbReference>
<dbReference type="CDD" id="cd08963">
    <property type="entry name" value="L-asparaginase_I"/>
    <property type="match status" value="1"/>
</dbReference>
<feature type="active site" description="O-isoaspartyl threonine intermediate" evidence="2">
    <location>
        <position position="12"/>
    </location>
</feature>
<dbReference type="PANTHER" id="PTHR11707:SF28">
    <property type="entry name" value="60 KDA LYSOPHOSPHOLIPASE"/>
    <property type="match status" value="1"/>
</dbReference>
<organism evidence="8 9">
    <name type="scientific">Gracilimonas sediminicola</name>
    <dbReference type="NCBI Taxonomy" id="2952158"/>
    <lineage>
        <taxon>Bacteria</taxon>
        <taxon>Pseudomonadati</taxon>
        <taxon>Balneolota</taxon>
        <taxon>Balneolia</taxon>
        <taxon>Balneolales</taxon>
        <taxon>Balneolaceae</taxon>
        <taxon>Gracilimonas</taxon>
    </lineage>
</organism>
<dbReference type="Gene3D" id="3.40.50.1170">
    <property type="entry name" value="L-asparaginase, N-terminal domain"/>
    <property type="match status" value="1"/>
</dbReference>
<dbReference type="PROSITE" id="PS00917">
    <property type="entry name" value="ASN_GLN_ASE_2"/>
    <property type="match status" value="1"/>
</dbReference>
<dbReference type="AlphaFoldDB" id="A0A9X2L179"/>
<proteinExistence type="inferred from homology"/>
<keyword evidence="9" id="KW-1185">Reference proteome</keyword>
<dbReference type="Pfam" id="PF17763">
    <property type="entry name" value="Asparaginase_C"/>
    <property type="match status" value="1"/>
</dbReference>
<dbReference type="InterPro" id="IPR040919">
    <property type="entry name" value="Asparaginase_C"/>
</dbReference>
<feature type="binding site" evidence="3">
    <location>
        <position position="56"/>
    </location>
    <ligand>
        <name>substrate</name>
    </ligand>
</feature>
<dbReference type="SUPFAM" id="SSF53774">
    <property type="entry name" value="Glutaminase/Asparaginase"/>
    <property type="match status" value="1"/>
</dbReference>
<gene>
    <name evidence="8" type="ORF">NM125_01850</name>
</gene>
<dbReference type="InterPro" id="IPR027474">
    <property type="entry name" value="L-asparaginase_N"/>
</dbReference>
<dbReference type="PROSITE" id="PS51732">
    <property type="entry name" value="ASN_GLN_ASE_3"/>
    <property type="match status" value="1"/>
</dbReference>
<comment type="caution">
    <text evidence="8">The sequence shown here is derived from an EMBL/GenBank/DDBJ whole genome shotgun (WGS) entry which is preliminary data.</text>
</comment>
<feature type="domain" description="L-asparaginase N-terminal" evidence="6">
    <location>
        <begin position="3"/>
        <end position="183"/>
    </location>
</feature>
<evidence type="ECO:0000256" key="2">
    <source>
        <dbReference type="PIRSR" id="PIRSR001220-1"/>
    </source>
</evidence>
<comment type="similarity">
    <text evidence="1">Belongs to the asparaginase 1 family.</text>
</comment>
<sequence length="329" mass="36243">MKKILLIQTGGTIAMNAKGAGVELDPERWSKVLYEEIPELNEIAEIVTFPLFFEDSSDLNAWHWVKLAGCIEEKYDEFDGFVILHGTDTMAYSASALSFGLKNLGKPVIFTGSQLPMSTIRSDARRNLVNAIELATMDFKEVGICFNDALYRGNRATKLSIGDFDAFGSPNFSPLADIGIQIESLVQEQFGNGNFENVAKYSDEVFVLTAHPNLNPKLLMDLKLDNVCAVILRAFGSGNFCVKGEKSLLPFLDKCRDQDVIIAIVSQADYDSVDLTQYSAGRAALEHGAISGNDLTLEAAVTKLMFLLAHYDSKTDIEQRFQQSLAGEL</sequence>
<dbReference type="InterPro" id="IPR041725">
    <property type="entry name" value="L-asparaginase_I"/>
</dbReference>
<dbReference type="InterPro" id="IPR027473">
    <property type="entry name" value="L-asparaginase_C"/>
</dbReference>
<evidence type="ECO:0000256" key="1">
    <source>
        <dbReference type="ARBA" id="ARBA00010518"/>
    </source>
</evidence>
<feature type="domain" description="Asparaginase/glutaminase C-terminal" evidence="7">
    <location>
        <begin position="205"/>
        <end position="321"/>
    </location>
</feature>
<evidence type="ECO:0000256" key="4">
    <source>
        <dbReference type="PROSITE-ProRule" id="PRU10099"/>
    </source>
</evidence>
<evidence type="ECO:0000259" key="7">
    <source>
        <dbReference type="Pfam" id="PF17763"/>
    </source>
</evidence>
<name>A0A9X2L179_9BACT</name>
<dbReference type="GO" id="GO:0006520">
    <property type="term" value="P:amino acid metabolic process"/>
    <property type="evidence" value="ECO:0007669"/>
    <property type="project" value="InterPro"/>
</dbReference>
<dbReference type="Proteomes" id="UP001139125">
    <property type="component" value="Unassembled WGS sequence"/>
</dbReference>
<evidence type="ECO:0000256" key="3">
    <source>
        <dbReference type="PIRSR" id="PIRSR001220-2"/>
    </source>
</evidence>
<dbReference type="PANTHER" id="PTHR11707">
    <property type="entry name" value="L-ASPARAGINASE"/>
    <property type="match status" value="1"/>
</dbReference>
<protein>
    <submittedName>
        <fullName evidence="8">Asparaginase</fullName>
    </submittedName>
</protein>
<dbReference type="InterPro" id="IPR036152">
    <property type="entry name" value="Asp/glu_Ase-like_sf"/>
</dbReference>
<dbReference type="GO" id="GO:0004067">
    <property type="term" value="F:asparaginase activity"/>
    <property type="evidence" value="ECO:0007669"/>
    <property type="project" value="UniProtKB-UniRule"/>
</dbReference>
<evidence type="ECO:0000313" key="9">
    <source>
        <dbReference type="Proteomes" id="UP001139125"/>
    </source>
</evidence>
<evidence type="ECO:0000313" key="8">
    <source>
        <dbReference type="EMBL" id="MCP9290319.1"/>
    </source>
</evidence>
<reference evidence="8" key="1">
    <citation type="submission" date="2022-06" db="EMBL/GenBank/DDBJ databases">
        <title>Gracilimonas sp. CAU 1638 isolated from sea sediment.</title>
        <authorList>
            <person name="Kim W."/>
        </authorList>
    </citation>
    <scope>NUCLEOTIDE SEQUENCE</scope>
    <source>
        <strain evidence="8">CAU 1638</strain>
    </source>
</reference>
<dbReference type="PIRSF" id="PIRSF500176">
    <property type="entry name" value="L_ASNase"/>
    <property type="match status" value="1"/>
</dbReference>
<dbReference type="Gene3D" id="3.40.50.40">
    <property type="match status" value="1"/>
</dbReference>
<dbReference type="PRINTS" id="PR00139">
    <property type="entry name" value="ASNGLNASE"/>
</dbReference>
<evidence type="ECO:0000259" key="6">
    <source>
        <dbReference type="Pfam" id="PF00710"/>
    </source>
</evidence>
<dbReference type="SMART" id="SM00870">
    <property type="entry name" value="Asparaginase"/>
    <property type="match status" value="1"/>
</dbReference>
<dbReference type="InterPro" id="IPR006034">
    <property type="entry name" value="Asparaginase/glutaminase-like"/>
</dbReference>
<feature type="active site" evidence="5">
    <location>
        <position position="87"/>
    </location>
</feature>
<dbReference type="EMBL" id="JANDBC010000001">
    <property type="protein sequence ID" value="MCP9290319.1"/>
    <property type="molecule type" value="Genomic_DNA"/>
</dbReference>
<dbReference type="Pfam" id="PF00710">
    <property type="entry name" value="Asparaginase"/>
    <property type="match status" value="1"/>
</dbReference>
<accession>A0A9X2L179</accession>
<dbReference type="RefSeq" id="WP_255132284.1">
    <property type="nucleotide sequence ID" value="NZ_JANDBC010000001.1"/>
</dbReference>
<dbReference type="FunFam" id="3.40.50.1170:FF:000001">
    <property type="entry name" value="L-asparaginase 2"/>
    <property type="match status" value="1"/>
</dbReference>
<dbReference type="InterPro" id="IPR020827">
    <property type="entry name" value="Asparaginase/glutaminase_AS1"/>
</dbReference>
<dbReference type="PIRSF" id="PIRSF001220">
    <property type="entry name" value="L-ASNase_gatD"/>
    <property type="match status" value="1"/>
</dbReference>